<keyword evidence="3" id="KW-0805">Transcription regulation</keyword>
<comment type="subcellular location">
    <subcellularLocation>
        <location evidence="1">Nucleus</location>
    </subcellularLocation>
</comment>
<dbReference type="Proteomes" id="UP000322225">
    <property type="component" value="Chromosome 3"/>
</dbReference>
<gene>
    <name evidence="9" type="ORF">CI109_101898</name>
</gene>
<evidence type="ECO:0000313" key="9">
    <source>
        <dbReference type="EMBL" id="WWD17457.1"/>
    </source>
</evidence>
<dbReference type="OrthoDB" id="29755at2759"/>
<dbReference type="GeneID" id="43592061"/>
<dbReference type="AlphaFoldDB" id="A0A5M6BV85"/>
<feature type="compositionally biased region" description="Polar residues" evidence="8">
    <location>
        <begin position="181"/>
        <end position="200"/>
    </location>
</feature>
<organism evidence="9 10">
    <name type="scientific">Kwoniella shandongensis</name>
    <dbReference type="NCBI Taxonomy" id="1734106"/>
    <lineage>
        <taxon>Eukaryota</taxon>
        <taxon>Fungi</taxon>
        <taxon>Dikarya</taxon>
        <taxon>Basidiomycota</taxon>
        <taxon>Agaricomycotina</taxon>
        <taxon>Tremellomycetes</taxon>
        <taxon>Tremellales</taxon>
        <taxon>Cryptococcaceae</taxon>
        <taxon>Kwoniella</taxon>
    </lineage>
</organism>
<evidence type="ECO:0000256" key="6">
    <source>
        <dbReference type="ARBA" id="ARBA00023242"/>
    </source>
</evidence>
<evidence type="ECO:0000256" key="5">
    <source>
        <dbReference type="ARBA" id="ARBA00023186"/>
    </source>
</evidence>
<dbReference type="EMBL" id="CP144053">
    <property type="protein sequence ID" value="WWD17457.1"/>
    <property type="molecule type" value="Genomic_DNA"/>
</dbReference>
<dbReference type="PANTHER" id="PTHR12040">
    <property type="entry name" value="ANTI-SILENCING PROTEIN 1"/>
    <property type="match status" value="1"/>
</dbReference>
<proteinExistence type="inferred from homology"/>
<dbReference type="GO" id="GO:0042393">
    <property type="term" value="F:histone binding"/>
    <property type="evidence" value="ECO:0007669"/>
    <property type="project" value="TreeGrafter"/>
</dbReference>
<dbReference type="InterPro" id="IPR006818">
    <property type="entry name" value="ASF1-like"/>
</dbReference>
<keyword evidence="5" id="KW-0143">Chaperone</keyword>
<evidence type="ECO:0000313" key="10">
    <source>
        <dbReference type="Proteomes" id="UP000322225"/>
    </source>
</evidence>
<dbReference type="GO" id="GO:0000785">
    <property type="term" value="C:chromatin"/>
    <property type="evidence" value="ECO:0007669"/>
    <property type="project" value="TreeGrafter"/>
</dbReference>
<evidence type="ECO:0000256" key="1">
    <source>
        <dbReference type="ARBA" id="ARBA00004123"/>
    </source>
</evidence>
<keyword evidence="4" id="KW-0804">Transcription</keyword>
<dbReference type="KEGG" id="ksn:43592061"/>
<protein>
    <recommendedName>
        <fullName evidence="7">Anti-silencing function protein 1</fullName>
    </recommendedName>
</protein>
<evidence type="ECO:0000256" key="8">
    <source>
        <dbReference type="SAM" id="MobiDB-lite"/>
    </source>
</evidence>
<keyword evidence="6" id="KW-0539">Nucleus</keyword>
<accession>A0A5M6BV85</accession>
<dbReference type="InterPro" id="IPR036747">
    <property type="entry name" value="ASF1-like_sf"/>
</dbReference>
<dbReference type="PANTHER" id="PTHR12040:SF0">
    <property type="entry name" value="HISTONE CHAPERONE ASF1"/>
    <property type="match status" value="1"/>
</dbReference>
<feature type="region of interest" description="Disordered" evidence="8">
    <location>
        <begin position="181"/>
        <end position="245"/>
    </location>
</feature>
<dbReference type="Pfam" id="PF04729">
    <property type="entry name" value="ASF1_hist_chap"/>
    <property type="match status" value="1"/>
</dbReference>
<dbReference type="RefSeq" id="XP_031857827.1">
    <property type="nucleotide sequence ID" value="XM_032007889.1"/>
</dbReference>
<reference evidence="9" key="2">
    <citation type="submission" date="2024-01" db="EMBL/GenBank/DDBJ databases">
        <title>Comparative genomics of Cryptococcus and Kwoniella reveals pathogenesis evolution and contrasting modes of karyotype evolution via chromosome fusion or intercentromeric recombination.</title>
        <authorList>
            <person name="Coelho M.A."/>
            <person name="David-Palma M."/>
            <person name="Shea T."/>
            <person name="Bowers K."/>
            <person name="McGinley-Smith S."/>
            <person name="Mohammad A.W."/>
            <person name="Gnirke A."/>
            <person name="Yurkov A.M."/>
            <person name="Nowrousian M."/>
            <person name="Sun S."/>
            <person name="Cuomo C.A."/>
            <person name="Heitman J."/>
        </authorList>
    </citation>
    <scope>NUCLEOTIDE SEQUENCE</scope>
    <source>
        <strain evidence="9">CBS 12478</strain>
    </source>
</reference>
<reference evidence="9" key="1">
    <citation type="submission" date="2017-08" db="EMBL/GenBank/DDBJ databases">
        <authorList>
            <person name="Cuomo C."/>
            <person name="Billmyre B."/>
            <person name="Heitman J."/>
        </authorList>
    </citation>
    <scope>NUCLEOTIDE SEQUENCE</scope>
    <source>
        <strain evidence="9">CBS 12478</strain>
    </source>
</reference>
<dbReference type="GO" id="GO:0006335">
    <property type="term" value="P:DNA replication-dependent chromatin assembly"/>
    <property type="evidence" value="ECO:0007669"/>
    <property type="project" value="TreeGrafter"/>
</dbReference>
<name>A0A5M6BV85_9TREE</name>
<evidence type="ECO:0000256" key="7">
    <source>
        <dbReference type="ARBA" id="ARBA00032776"/>
    </source>
</evidence>
<keyword evidence="10" id="KW-1185">Reference proteome</keyword>
<dbReference type="Gene3D" id="2.60.40.1490">
    <property type="entry name" value="Histone chaperone ASF1-like"/>
    <property type="match status" value="1"/>
</dbReference>
<evidence type="ECO:0000256" key="3">
    <source>
        <dbReference type="ARBA" id="ARBA00023015"/>
    </source>
</evidence>
<evidence type="ECO:0000256" key="4">
    <source>
        <dbReference type="ARBA" id="ARBA00023163"/>
    </source>
</evidence>
<evidence type="ECO:0000256" key="2">
    <source>
        <dbReference type="ARBA" id="ARBA00006051"/>
    </source>
</evidence>
<sequence>MVGLPSPLNVHIKANHDFFLPSLSFFSIQSIVNIRNIELLNNPAKFDDDYHFRIKFEAIAPLAEDLDWRLIYVGSASSEEFDQELDNCSVGPIPAGVNAFDFLAPAPAHNLLPSVEPDEVLGVTVIIITASYREKEFVRVGYYVNTYYEEEELKENPPPVVQWDKLYRNVLIEKPKVTRFQNPWDSTQTNPFDNAQTSNGSGSGAGFEIPSGGSSEAFNAPLPPPVTKAAGGQGGLEVDQPMEVS</sequence>
<dbReference type="SUPFAM" id="SSF101546">
    <property type="entry name" value="ASF1-like"/>
    <property type="match status" value="1"/>
</dbReference>
<dbReference type="GO" id="GO:0005634">
    <property type="term" value="C:nucleus"/>
    <property type="evidence" value="ECO:0007669"/>
    <property type="project" value="UniProtKB-SubCell"/>
</dbReference>
<comment type="similarity">
    <text evidence="2">Belongs to the ASF1 family.</text>
</comment>